<accession>A0ABQ1HWM8</accession>
<keyword evidence="3 7" id="KW-0067">ATP-binding</keyword>
<gene>
    <name evidence="7" type="ORF">GCM10007414_02440</name>
</gene>
<dbReference type="PANTHER" id="PTHR42794:SF1">
    <property type="entry name" value="HEMIN IMPORT ATP-BINDING PROTEIN HMUV"/>
    <property type="match status" value="1"/>
</dbReference>
<dbReference type="InterPro" id="IPR027417">
    <property type="entry name" value="P-loop_NTPase"/>
</dbReference>
<keyword evidence="8" id="KW-1185">Reference proteome</keyword>
<protein>
    <submittedName>
        <fullName evidence="7">ABC transporter ATP-binding protein</fullName>
    </submittedName>
</protein>
<dbReference type="InterPro" id="IPR017871">
    <property type="entry name" value="ABC_transporter-like_CS"/>
</dbReference>
<keyword evidence="4" id="KW-1278">Translocase</keyword>
<name>A0ABQ1HWM8_9ALTE</name>
<evidence type="ECO:0000256" key="1">
    <source>
        <dbReference type="ARBA" id="ARBA00022448"/>
    </source>
</evidence>
<evidence type="ECO:0000259" key="6">
    <source>
        <dbReference type="PROSITE" id="PS50893"/>
    </source>
</evidence>
<dbReference type="PROSITE" id="PS00211">
    <property type="entry name" value="ABC_TRANSPORTER_1"/>
    <property type="match status" value="1"/>
</dbReference>
<dbReference type="InterPro" id="IPR003439">
    <property type="entry name" value="ABC_transporter-like_ATP-bd"/>
</dbReference>
<dbReference type="EMBL" id="BMDY01000001">
    <property type="protein sequence ID" value="GGA93297.1"/>
    <property type="molecule type" value="Genomic_DNA"/>
</dbReference>
<proteinExistence type="predicted"/>
<keyword evidence="2" id="KW-0547">Nucleotide-binding</keyword>
<reference evidence="8" key="1">
    <citation type="journal article" date="2019" name="Int. J. Syst. Evol. Microbiol.">
        <title>The Global Catalogue of Microorganisms (GCM) 10K type strain sequencing project: providing services to taxonomists for standard genome sequencing and annotation.</title>
        <authorList>
            <consortium name="The Broad Institute Genomics Platform"/>
            <consortium name="The Broad Institute Genome Sequencing Center for Infectious Disease"/>
            <person name="Wu L."/>
            <person name="Ma J."/>
        </authorList>
    </citation>
    <scope>NUCLEOTIDE SEQUENCE [LARGE SCALE GENOMIC DNA]</scope>
    <source>
        <strain evidence="8">CGMCC 1.10131</strain>
    </source>
</reference>
<dbReference type="PANTHER" id="PTHR42794">
    <property type="entry name" value="HEMIN IMPORT ATP-BINDING PROTEIN HMUV"/>
    <property type="match status" value="1"/>
</dbReference>
<dbReference type="PROSITE" id="PS50893">
    <property type="entry name" value="ABC_TRANSPORTER_2"/>
    <property type="match status" value="1"/>
</dbReference>
<dbReference type="Gene3D" id="3.40.50.300">
    <property type="entry name" value="P-loop containing nucleotide triphosphate hydrolases"/>
    <property type="match status" value="1"/>
</dbReference>
<dbReference type="SUPFAM" id="SSF52540">
    <property type="entry name" value="P-loop containing nucleoside triphosphate hydrolases"/>
    <property type="match status" value="1"/>
</dbReference>
<sequence length="259" mass="29017">MLRVSNLDLAFDQLILAHNMSFELAPGKTHVIIGPNGTGKSSLLKTLFGEVRPQRGTISFAEQPLDYKQLNQWRQSFGYMPQDIRLDIGLSVLEVVLLGQLKALSLKLADSLLEQALRALDQIGLLHLAHRDIRTLSGGQCQMILFAQALMRDPKVLMLDEPVSALDLHFQQVLLEHLQQQTQENNWVSIMVLHDLNLAAQYADNLLVIKQGQLIAQGSPKQVLSADLIHQVYGVETDVLYDSLGLPFIRTQRQQKQVA</sequence>
<dbReference type="RefSeq" id="WP_055731847.1">
    <property type="nucleotide sequence ID" value="NZ_BMDY01000001.1"/>
</dbReference>
<dbReference type="SMART" id="SM00382">
    <property type="entry name" value="AAA"/>
    <property type="match status" value="1"/>
</dbReference>
<evidence type="ECO:0000313" key="8">
    <source>
        <dbReference type="Proteomes" id="UP000651977"/>
    </source>
</evidence>
<dbReference type="InterPro" id="IPR003593">
    <property type="entry name" value="AAA+_ATPase"/>
</dbReference>
<keyword evidence="1" id="KW-0813">Transport</keyword>
<comment type="caution">
    <text evidence="7">The sequence shown here is derived from an EMBL/GenBank/DDBJ whole genome shotgun (WGS) entry which is preliminary data.</text>
</comment>
<dbReference type="CDD" id="cd03214">
    <property type="entry name" value="ABC_Iron-Siderophores_B12_Hemin"/>
    <property type="match status" value="1"/>
</dbReference>
<evidence type="ECO:0000256" key="3">
    <source>
        <dbReference type="ARBA" id="ARBA00022840"/>
    </source>
</evidence>
<dbReference type="Pfam" id="PF00005">
    <property type="entry name" value="ABC_tran"/>
    <property type="match status" value="1"/>
</dbReference>
<evidence type="ECO:0000313" key="7">
    <source>
        <dbReference type="EMBL" id="GGA93297.1"/>
    </source>
</evidence>
<dbReference type="Proteomes" id="UP000651977">
    <property type="component" value="Unassembled WGS sequence"/>
</dbReference>
<evidence type="ECO:0000256" key="5">
    <source>
        <dbReference type="ARBA" id="ARBA00037066"/>
    </source>
</evidence>
<organism evidence="7 8">
    <name type="scientific">Agarivorans gilvus</name>
    <dbReference type="NCBI Taxonomy" id="680279"/>
    <lineage>
        <taxon>Bacteria</taxon>
        <taxon>Pseudomonadati</taxon>
        <taxon>Pseudomonadota</taxon>
        <taxon>Gammaproteobacteria</taxon>
        <taxon>Alteromonadales</taxon>
        <taxon>Alteromonadaceae</taxon>
        <taxon>Agarivorans</taxon>
    </lineage>
</organism>
<comment type="function">
    <text evidence="5">Part of the ABC transporter complex HmuTUV involved in hemin import. Responsible for energy coupling to the transport system.</text>
</comment>
<dbReference type="GO" id="GO:0005524">
    <property type="term" value="F:ATP binding"/>
    <property type="evidence" value="ECO:0007669"/>
    <property type="project" value="UniProtKB-KW"/>
</dbReference>
<evidence type="ECO:0000256" key="2">
    <source>
        <dbReference type="ARBA" id="ARBA00022741"/>
    </source>
</evidence>
<feature type="domain" description="ABC transporter" evidence="6">
    <location>
        <begin position="2"/>
        <end position="236"/>
    </location>
</feature>
<evidence type="ECO:0000256" key="4">
    <source>
        <dbReference type="ARBA" id="ARBA00022967"/>
    </source>
</evidence>